<dbReference type="Pfam" id="PF00682">
    <property type="entry name" value="HMGL-like"/>
    <property type="match status" value="1"/>
</dbReference>
<evidence type="ECO:0000313" key="11">
    <source>
        <dbReference type="EMBL" id="SEH77994.1"/>
    </source>
</evidence>
<protein>
    <recommendedName>
        <fullName evidence="8">Citramalate synthase</fullName>
        <ecNumber evidence="8">2.3.3.21</ecNumber>
    </recommendedName>
</protein>
<proteinExistence type="inferred from homology"/>
<dbReference type="NCBIfam" id="TIGR00977">
    <property type="entry name" value="citramal_synth"/>
    <property type="match status" value="1"/>
</dbReference>
<dbReference type="SMART" id="SM00917">
    <property type="entry name" value="LeuA_dimer"/>
    <property type="match status" value="1"/>
</dbReference>
<sequence length="561" mass="61169">MANAERPQTHSRLFAPRTVQYSTHAMPEKIHLYDTTLRDGAQSEDINLSTADKLRIAVRLDNLGIDYIEGGWPGANPIDTAFFEQIRKHPFEYARLAAFGSTHHASSTPENDKTLQAIATCGATVGTIFGKTCPQHVKIALGITRERNLEIIRDSIAYLKQNLHQAFFDAEHFFDGYKRDAEYALAALAAAHEGGADTLVLCDTNGGSMPEEITAIIRDVRARLPHAILGIHAHNDCELAVSNTLAAIHAGARQVQGTINGVGERCGNANLCSVIPNILLKTGGQCTCLPEGHLGRLKQTAAFVTDVANMVPFHRQPFVGDSAFAHKGGVHVSAINKESSLYEHIEPETVGNSQRILMTEQGGKSNILSLAQNLGYTLSKDDPILASLSEAIKGKASRGYDYAAAEASVELLMLRHLPQNPLPEFFRLLRLFVVNSKTVADPDMIVEATVKLDVRGQQAHTAAGGQGPVHALDKALRKALLPFYPEIEDMKLTDYKVRVLTVKGEADADGGTASNVRVLIESSDSHSNWTTVGVSYDIIDASWQALSESFIYHLYRRHRGL</sequence>
<keyword evidence="5 9" id="KW-0808">Transferase</keyword>
<gene>
    <name evidence="11" type="ORF">PYTT_0689</name>
</gene>
<feature type="domain" description="Pyruvate carboxyltransferase" evidence="10">
    <location>
        <begin position="30"/>
        <end position="295"/>
    </location>
</feature>
<evidence type="ECO:0000256" key="8">
    <source>
        <dbReference type="NCBIfam" id="TIGR00977"/>
    </source>
</evidence>
<dbReference type="InterPro" id="IPR013709">
    <property type="entry name" value="2-isopropylmalate_synth_dimer"/>
</dbReference>
<evidence type="ECO:0000256" key="4">
    <source>
        <dbReference type="ARBA" id="ARBA00022624"/>
    </source>
</evidence>
<evidence type="ECO:0000256" key="7">
    <source>
        <dbReference type="ARBA" id="ARBA00048263"/>
    </source>
</evidence>
<dbReference type="Gene3D" id="1.10.238.260">
    <property type="match status" value="1"/>
</dbReference>
<evidence type="ECO:0000256" key="9">
    <source>
        <dbReference type="RuleBase" id="RU003523"/>
    </source>
</evidence>
<dbReference type="PANTHER" id="PTHR43538">
    <property type="entry name" value="ALPHA-IPM SYNTHASE/HOMOCITRATE SYNTHASE"/>
    <property type="match status" value="1"/>
</dbReference>
<evidence type="ECO:0000256" key="5">
    <source>
        <dbReference type="ARBA" id="ARBA00022679"/>
    </source>
</evidence>
<dbReference type="AlphaFoldDB" id="A0A1H6KR67"/>
<dbReference type="Gene3D" id="3.30.160.270">
    <property type="match status" value="1"/>
</dbReference>
<dbReference type="GO" id="GO:0043714">
    <property type="term" value="F:(R)-citramalate synthase activity"/>
    <property type="evidence" value="ECO:0007669"/>
    <property type="project" value="UniProtKB-UniRule"/>
</dbReference>
<evidence type="ECO:0000256" key="2">
    <source>
        <dbReference type="ARBA" id="ARBA00006154"/>
    </source>
</evidence>
<dbReference type="SUPFAM" id="SSF51569">
    <property type="entry name" value="Aldolase"/>
    <property type="match status" value="1"/>
</dbReference>
<accession>A0A1H6KR67</accession>
<evidence type="ECO:0000259" key="10">
    <source>
        <dbReference type="PROSITE" id="PS50991"/>
    </source>
</evidence>
<keyword evidence="6" id="KW-0100">Branched-chain amino acid biosynthesis</keyword>
<organism evidence="11 12">
    <name type="scientific">Akkermansia glycaniphila</name>
    <dbReference type="NCBI Taxonomy" id="1679444"/>
    <lineage>
        <taxon>Bacteria</taxon>
        <taxon>Pseudomonadati</taxon>
        <taxon>Verrucomicrobiota</taxon>
        <taxon>Verrucomicrobiia</taxon>
        <taxon>Verrucomicrobiales</taxon>
        <taxon>Akkermansiaceae</taxon>
        <taxon>Akkermansia</taxon>
    </lineage>
</organism>
<evidence type="ECO:0000256" key="6">
    <source>
        <dbReference type="ARBA" id="ARBA00023304"/>
    </source>
</evidence>
<evidence type="ECO:0000256" key="1">
    <source>
        <dbReference type="ARBA" id="ARBA00004743"/>
    </source>
</evidence>
<evidence type="ECO:0000313" key="12">
    <source>
        <dbReference type="Proteomes" id="UP000176204"/>
    </source>
</evidence>
<dbReference type="InterPro" id="IPR000891">
    <property type="entry name" value="PYR_CT"/>
</dbReference>
<dbReference type="GO" id="GO:0009098">
    <property type="term" value="P:L-leucine biosynthetic process"/>
    <property type="evidence" value="ECO:0007669"/>
    <property type="project" value="InterPro"/>
</dbReference>
<dbReference type="InterPro" id="IPR013785">
    <property type="entry name" value="Aldolase_TIM"/>
</dbReference>
<keyword evidence="3" id="KW-0028">Amino-acid biosynthesis</keyword>
<dbReference type="InterPro" id="IPR005675">
    <property type="entry name" value="Citramal_synthase"/>
</dbReference>
<dbReference type="UniPathway" id="UPA00047">
    <property type="reaction ID" value="UER00066"/>
</dbReference>
<dbReference type="PROSITE" id="PS50991">
    <property type="entry name" value="PYR_CT"/>
    <property type="match status" value="1"/>
</dbReference>
<dbReference type="PANTHER" id="PTHR43538:SF1">
    <property type="entry name" value="(R)-CITRAMALATE SYNTHASE"/>
    <property type="match status" value="1"/>
</dbReference>
<dbReference type="EC" id="2.3.3.21" evidence="8"/>
<dbReference type="Pfam" id="PF08502">
    <property type="entry name" value="LeuA_dimer"/>
    <property type="match status" value="1"/>
</dbReference>
<dbReference type="SUPFAM" id="SSF110921">
    <property type="entry name" value="2-isopropylmalate synthase LeuA, allosteric (dimerisation) domain"/>
    <property type="match status" value="1"/>
</dbReference>
<dbReference type="STRING" id="1679444.PYTT_0689"/>
<dbReference type="CDD" id="cd07941">
    <property type="entry name" value="DRE_TIM_LeuA3"/>
    <property type="match status" value="1"/>
</dbReference>
<evidence type="ECO:0000256" key="3">
    <source>
        <dbReference type="ARBA" id="ARBA00022605"/>
    </source>
</evidence>
<dbReference type="Proteomes" id="UP000176204">
    <property type="component" value="Chromosome I"/>
</dbReference>
<comment type="catalytic activity">
    <reaction evidence="7">
        <text>pyruvate + acetyl-CoA + H2O = (3R)-citramalate + CoA + H(+)</text>
        <dbReference type="Rhea" id="RHEA:19045"/>
        <dbReference type="ChEBI" id="CHEBI:15361"/>
        <dbReference type="ChEBI" id="CHEBI:15377"/>
        <dbReference type="ChEBI" id="CHEBI:15378"/>
        <dbReference type="ChEBI" id="CHEBI:30934"/>
        <dbReference type="ChEBI" id="CHEBI:57287"/>
        <dbReference type="ChEBI" id="CHEBI:57288"/>
        <dbReference type="EC" id="2.3.3.21"/>
    </reaction>
</comment>
<dbReference type="Gene3D" id="3.20.20.70">
    <property type="entry name" value="Aldolase class I"/>
    <property type="match status" value="1"/>
</dbReference>
<dbReference type="KEGG" id="agl:PYTT_0689"/>
<reference evidence="12" key="1">
    <citation type="submission" date="2016-09" db="EMBL/GenBank/DDBJ databases">
        <authorList>
            <person name="Koehorst J."/>
        </authorList>
    </citation>
    <scope>NUCLEOTIDE SEQUENCE [LARGE SCALE GENOMIC DNA]</scope>
</reference>
<keyword evidence="12" id="KW-1185">Reference proteome</keyword>
<dbReference type="InterPro" id="IPR036230">
    <property type="entry name" value="LeuA_allosteric_dom_sf"/>
</dbReference>
<keyword evidence="4" id="KW-0412">Isoleucine biosynthesis</keyword>
<dbReference type="GO" id="GO:0009097">
    <property type="term" value="P:isoleucine biosynthetic process"/>
    <property type="evidence" value="ECO:0007669"/>
    <property type="project" value="UniProtKB-UniRule"/>
</dbReference>
<dbReference type="InterPro" id="IPR054691">
    <property type="entry name" value="LeuA/HCS_post-cat"/>
</dbReference>
<dbReference type="EMBL" id="LT629973">
    <property type="protein sequence ID" value="SEH77994.1"/>
    <property type="molecule type" value="Genomic_DNA"/>
</dbReference>
<dbReference type="Pfam" id="PF22617">
    <property type="entry name" value="HCS_D2"/>
    <property type="match status" value="1"/>
</dbReference>
<comment type="pathway">
    <text evidence="1">Amino-acid biosynthesis; L-isoleucine biosynthesis; 2-oxobutanoate from pyruvate: step 1/3.</text>
</comment>
<dbReference type="GO" id="GO:0003852">
    <property type="term" value="F:2-isopropylmalate synthase activity"/>
    <property type="evidence" value="ECO:0007669"/>
    <property type="project" value="InterPro"/>
</dbReference>
<dbReference type="PROSITE" id="PS00815">
    <property type="entry name" value="AIPM_HOMOCIT_SYNTH_1"/>
    <property type="match status" value="1"/>
</dbReference>
<comment type="similarity">
    <text evidence="2 9">Belongs to the alpha-IPM synthase/homocitrate synthase family.</text>
</comment>
<name>A0A1H6KR67_9BACT</name>
<dbReference type="InterPro" id="IPR002034">
    <property type="entry name" value="AIPM/Hcit_synth_CS"/>
</dbReference>